<reference evidence="9" key="1">
    <citation type="submission" date="2019-04" db="EMBL/GenBank/DDBJ databases">
        <title>Evolution of Biomass-Degrading Anaerobic Consortia Revealed by Metagenomics.</title>
        <authorList>
            <person name="Peng X."/>
        </authorList>
    </citation>
    <scope>NUCLEOTIDE SEQUENCE</scope>
    <source>
        <strain evidence="9">SIG66</strain>
    </source>
</reference>
<dbReference type="Proteomes" id="UP000725649">
    <property type="component" value="Unassembled WGS sequence"/>
</dbReference>
<dbReference type="GO" id="GO:0015562">
    <property type="term" value="F:efflux transmembrane transporter activity"/>
    <property type="evidence" value="ECO:0007669"/>
    <property type="project" value="InterPro"/>
</dbReference>
<dbReference type="InterPro" id="IPR003423">
    <property type="entry name" value="OMP_efflux"/>
</dbReference>
<evidence type="ECO:0000256" key="8">
    <source>
        <dbReference type="SAM" id="SignalP"/>
    </source>
</evidence>
<comment type="subcellular location">
    <subcellularLocation>
        <location evidence="1">Cell outer membrane</location>
    </subcellularLocation>
</comment>
<dbReference type="PANTHER" id="PTHR30026">
    <property type="entry name" value="OUTER MEMBRANE PROTEIN TOLC"/>
    <property type="match status" value="1"/>
</dbReference>
<accession>A0A928DP82</accession>
<organism evidence="9 10">
    <name type="scientific">Candidatus Avelusimicrobium gallicola</name>
    <dbReference type="NCBI Taxonomy" id="2562704"/>
    <lineage>
        <taxon>Bacteria</taxon>
        <taxon>Pseudomonadati</taxon>
        <taxon>Elusimicrobiota</taxon>
        <taxon>Elusimicrobia</taxon>
        <taxon>Elusimicrobiales</taxon>
        <taxon>Elusimicrobiaceae</taxon>
        <taxon>Candidatus Avelusimicrobium</taxon>
    </lineage>
</organism>
<dbReference type="SUPFAM" id="SSF56954">
    <property type="entry name" value="Outer membrane efflux proteins (OEP)"/>
    <property type="match status" value="1"/>
</dbReference>
<name>A0A928DP82_9BACT</name>
<dbReference type="Gene3D" id="1.20.1600.10">
    <property type="entry name" value="Outer membrane efflux proteins (OEP)"/>
    <property type="match status" value="1"/>
</dbReference>
<dbReference type="EMBL" id="SUVG01000005">
    <property type="protein sequence ID" value="MBE6421417.1"/>
    <property type="molecule type" value="Genomic_DNA"/>
</dbReference>
<feature type="signal peptide" evidence="8">
    <location>
        <begin position="1"/>
        <end position="21"/>
    </location>
</feature>
<keyword evidence="3" id="KW-0813">Transport</keyword>
<dbReference type="GO" id="GO:1990281">
    <property type="term" value="C:efflux pump complex"/>
    <property type="evidence" value="ECO:0007669"/>
    <property type="project" value="TreeGrafter"/>
</dbReference>
<dbReference type="Pfam" id="PF02321">
    <property type="entry name" value="OEP"/>
    <property type="match status" value="2"/>
</dbReference>
<evidence type="ECO:0000256" key="6">
    <source>
        <dbReference type="ARBA" id="ARBA00023136"/>
    </source>
</evidence>
<evidence type="ECO:0000256" key="4">
    <source>
        <dbReference type="ARBA" id="ARBA00022452"/>
    </source>
</evidence>
<comment type="similarity">
    <text evidence="2">Belongs to the outer membrane factor (OMF) (TC 1.B.17) family.</text>
</comment>
<feature type="chain" id="PRO_5037756030" evidence="8">
    <location>
        <begin position="22"/>
        <end position="448"/>
    </location>
</feature>
<evidence type="ECO:0000256" key="7">
    <source>
        <dbReference type="ARBA" id="ARBA00023237"/>
    </source>
</evidence>
<keyword evidence="4" id="KW-1134">Transmembrane beta strand</keyword>
<evidence type="ECO:0000256" key="3">
    <source>
        <dbReference type="ARBA" id="ARBA00022448"/>
    </source>
</evidence>
<evidence type="ECO:0000256" key="2">
    <source>
        <dbReference type="ARBA" id="ARBA00007613"/>
    </source>
</evidence>
<keyword evidence="6" id="KW-0472">Membrane</keyword>
<evidence type="ECO:0000313" key="9">
    <source>
        <dbReference type="EMBL" id="MBE6421417.1"/>
    </source>
</evidence>
<keyword evidence="5" id="KW-0812">Transmembrane</keyword>
<dbReference type="GO" id="GO:0009279">
    <property type="term" value="C:cell outer membrane"/>
    <property type="evidence" value="ECO:0007669"/>
    <property type="project" value="UniProtKB-SubCell"/>
</dbReference>
<keyword evidence="7" id="KW-0998">Cell outer membrane</keyword>
<keyword evidence="8" id="KW-0732">Signal</keyword>
<sequence length="448" mass="51323">MRKFYGIFLCLCQALMLNALHFSTNEALSPKPAEDSFSLQTYIQGFLQNSPELKADKNTLSIAENHYKNAFTDAFLPTFSVSAGADKSYNRAERFSSWSDFRSVDSSAQASGSWNLFNTGKDFLSYKSASLSWQTAQINFESAVQQYVLDAVRTYYDLLLGQKLMQVYQDDLEVAQKQYEQDKVLYDNGLKTRSDLLSSETSWRSSQLSLFSAQNDYANKLKNFNIAINRPIEAHAVLDEHISEDIAPLPSLEEDLTRALAHRYDARTRRLTLRQSDLSYTQSQLNTLPSVFVNLFASTGRGLNHHELWDYNYGISAGVSFDLGFFYIDKYRNRQTNRLENENAHLDYEQFLRSLRDAVVEARNALLLKMQSLDISKLRLQAAEEKFSATQLKYKNGLMSATDLTVSRQEMISAQVDYATLLSELTITRLRYKYALGEKIYDYQPEDL</sequence>
<evidence type="ECO:0000256" key="1">
    <source>
        <dbReference type="ARBA" id="ARBA00004442"/>
    </source>
</evidence>
<dbReference type="AlphaFoldDB" id="A0A928DP82"/>
<proteinExistence type="inferred from homology"/>
<dbReference type="InterPro" id="IPR051906">
    <property type="entry name" value="TolC-like"/>
</dbReference>
<protein>
    <submittedName>
        <fullName evidence="9">TolC family protein</fullName>
    </submittedName>
</protein>
<evidence type="ECO:0000256" key="5">
    <source>
        <dbReference type="ARBA" id="ARBA00022692"/>
    </source>
</evidence>
<comment type="caution">
    <text evidence="9">The sequence shown here is derived from an EMBL/GenBank/DDBJ whole genome shotgun (WGS) entry which is preliminary data.</text>
</comment>
<dbReference type="GO" id="GO:0015288">
    <property type="term" value="F:porin activity"/>
    <property type="evidence" value="ECO:0007669"/>
    <property type="project" value="TreeGrafter"/>
</dbReference>
<dbReference type="PANTHER" id="PTHR30026:SF20">
    <property type="entry name" value="OUTER MEMBRANE PROTEIN TOLC"/>
    <property type="match status" value="1"/>
</dbReference>
<gene>
    <name evidence="9" type="ORF">E7027_04730</name>
</gene>
<evidence type="ECO:0000313" key="10">
    <source>
        <dbReference type="Proteomes" id="UP000725649"/>
    </source>
</evidence>